<evidence type="ECO:0000256" key="15">
    <source>
        <dbReference type="ARBA" id="ARBA00023175"/>
    </source>
</evidence>
<dbReference type="Gene3D" id="1.20.140.100">
    <property type="entry name" value="Dynein heavy chain, N-terminal domain 2"/>
    <property type="match status" value="1"/>
</dbReference>
<dbReference type="FunFam" id="1.20.920.30:FF:000006">
    <property type="entry name" value="Cytoplasmic dynein 2 heavy chain 1"/>
    <property type="match status" value="1"/>
</dbReference>
<dbReference type="GO" id="GO:0005524">
    <property type="term" value="F:ATP binding"/>
    <property type="evidence" value="ECO:0007669"/>
    <property type="project" value="UniProtKB-KW"/>
</dbReference>
<proteinExistence type="inferred from homology"/>
<comment type="caution">
    <text evidence="21">The sequence shown here is derived from an EMBL/GenBank/DDBJ whole genome shotgun (WGS) entry which is preliminary data.</text>
</comment>
<dbReference type="GO" id="GO:0060170">
    <property type="term" value="C:ciliary membrane"/>
    <property type="evidence" value="ECO:0007669"/>
    <property type="project" value="UniProtKB-SubCell"/>
</dbReference>
<keyword evidence="4" id="KW-0217">Developmental protein</keyword>
<dbReference type="Pfam" id="PF21264">
    <property type="entry name" value="DYNC2H1_AAA_dom"/>
    <property type="match status" value="1"/>
</dbReference>
<dbReference type="Gene3D" id="1.10.287.2620">
    <property type="match status" value="1"/>
</dbReference>
<dbReference type="Gene3D" id="1.10.8.1220">
    <property type="match status" value="1"/>
</dbReference>
<evidence type="ECO:0000256" key="17">
    <source>
        <dbReference type="ARBA" id="ARBA00023273"/>
    </source>
</evidence>
<evidence type="ECO:0000256" key="11">
    <source>
        <dbReference type="ARBA" id="ARBA00023017"/>
    </source>
</evidence>
<dbReference type="Pfam" id="PF12780">
    <property type="entry name" value="AAA_8"/>
    <property type="match status" value="1"/>
</dbReference>
<dbReference type="Pfam" id="PF08385">
    <property type="entry name" value="DHC_N1"/>
    <property type="match status" value="1"/>
</dbReference>
<dbReference type="Pfam" id="PF03028">
    <property type="entry name" value="Dynein_heavy"/>
    <property type="match status" value="1"/>
</dbReference>
<evidence type="ECO:0000256" key="1">
    <source>
        <dbReference type="ARBA" id="ARBA00004430"/>
    </source>
</evidence>
<dbReference type="FunFam" id="3.40.50.300:FF:001810">
    <property type="entry name" value="Cytoplasmic dynein 2 heavy chain 1"/>
    <property type="match status" value="1"/>
</dbReference>
<dbReference type="InterPro" id="IPR042219">
    <property type="entry name" value="AAA_lid_11_sf"/>
</dbReference>
<evidence type="ECO:0000256" key="16">
    <source>
        <dbReference type="ARBA" id="ARBA00023212"/>
    </source>
</evidence>
<dbReference type="Gene3D" id="3.40.50.300">
    <property type="entry name" value="P-loop containing nucleotide triphosphate hydrolases"/>
    <property type="match status" value="5"/>
</dbReference>
<evidence type="ECO:0000313" key="21">
    <source>
        <dbReference type="EMBL" id="PRP81711.1"/>
    </source>
</evidence>
<feature type="coiled-coil region" evidence="19">
    <location>
        <begin position="1477"/>
        <end position="1507"/>
    </location>
</feature>
<keyword evidence="14" id="KW-0472">Membrane</keyword>
<dbReference type="InterPro" id="IPR041228">
    <property type="entry name" value="Dynein_C"/>
</dbReference>
<evidence type="ECO:0000256" key="10">
    <source>
        <dbReference type="ARBA" id="ARBA00022840"/>
    </source>
</evidence>
<dbReference type="InterPro" id="IPR024317">
    <property type="entry name" value="Dynein_heavy_chain_D4_dom"/>
</dbReference>
<dbReference type="FunFam" id="1.10.8.1220:FF:000001">
    <property type="entry name" value="Dynein axonemal heavy chain 5"/>
    <property type="match status" value="1"/>
</dbReference>
<dbReference type="PANTHER" id="PTHR45703:SF22">
    <property type="entry name" value="DYNEIN CYTOPLASMIC 2 HEAVY CHAIN 1"/>
    <property type="match status" value="1"/>
</dbReference>
<keyword evidence="10" id="KW-0067">ATP-binding</keyword>
<dbReference type="Pfam" id="PF18199">
    <property type="entry name" value="Dynein_C"/>
    <property type="match status" value="1"/>
</dbReference>
<dbReference type="FunFam" id="3.40.50.300:FF:000706">
    <property type="entry name" value="Cytoplasmic dynein 2 heavy chain 1"/>
    <property type="match status" value="1"/>
</dbReference>
<dbReference type="Gene3D" id="6.10.140.1060">
    <property type="match status" value="1"/>
</dbReference>
<evidence type="ECO:0000256" key="14">
    <source>
        <dbReference type="ARBA" id="ARBA00023136"/>
    </source>
</evidence>
<keyword evidence="5" id="KW-1003">Cell membrane</keyword>
<reference evidence="21 22" key="1">
    <citation type="journal article" date="2018" name="Genome Biol. Evol.">
        <title>Multiple Roots of Fruiting Body Formation in Amoebozoa.</title>
        <authorList>
            <person name="Hillmann F."/>
            <person name="Forbes G."/>
            <person name="Novohradska S."/>
            <person name="Ferling I."/>
            <person name="Riege K."/>
            <person name="Groth M."/>
            <person name="Westermann M."/>
            <person name="Marz M."/>
            <person name="Spaller T."/>
            <person name="Winckler T."/>
            <person name="Schaap P."/>
            <person name="Glockner G."/>
        </authorList>
    </citation>
    <scope>NUCLEOTIDE SEQUENCE [LARGE SCALE GENOMIC DNA]</scope>
    <source>
        <strain evidence="21 22">Jena</strain>
    </source>
</reference>
<dbReference type="FunFam" id="3.40.50.300:FF:000320">
    <property type="entry name" value="Dynein, axonemal, heavy chain 5"/>
    <property type="match status" value="1"/>
</dbReference>
<evidence type="ECO:0000256" key="12">
    <source>
        <dbReference type="ARBA" id="ARBA00023054"/>
    </source>
</evidence>
<dbReference type="InterPro" id="IPR035699">
    <property type="entry name" value="AAA_6"/>
</dbReference>
<evidence type="ECO:0000256" key="18">
    <source>
        <dbReference type="ARBA" id="ARBA00023902"/>
    </source>
</evidence>
<keyword evidence="9" id="KW-0970">Cilium biogenesis/degradation</keyword>
<gene>
    <name evidence="21" type="ORF">PROFUN_10811</name>
</gene>
<feature type="domain" description="AAA+ ATPase" evidence="20">
    <location>
        <begin position="2198"/>
        <end position="2349"/>
    </location>
</feature>
<dbReference type="InParanoid" id="A0A2P6NCM1"/>
<dbReference type="InterPro" id="IPR003593">
    <property type="entry name" value="AAA+_ATPase"/>
</dbReference>
<dbReference type="GO" id="GO:0045505">
    <property type="term" value="F:dynein intermediate chain binding"/>
    <property type="evidence" value="ECO:0007669"/>
    <property type="project" value="InterPro"/>
</dbReference>
<dbReference type="InterPro" id="IPR024743">
    <property type="entry name" value="Dynein_HC_stalk"/>
</dbReference>
<keyword evidence="13" id="KW-0969">Cilium</keyword>
<dbReference type="Pfam" id="PF12775">
    <property type="entry name" value="AAA_7"/>
    <property type="match status" value="1"/>
</dbReference>
<dbReference type="Proteomes" id="UP000241769">
    <property type="component" value="Unassembled WGS sequence"/>
</dbReference>
<dbReference type="FunFam" id="3.40.50.300:FF:000071">
    <property type="entry name" value="Cytoplasmic dynein heavy chain 1"/>
    <property type="match status" value="1"/>
</dbReference>
<dbReference type="InterPro" id="IPR043160">
    <property type="entry name" value="Dynein_C_barrel"/>
</dbReference>
<evidence type="ECO:0000256" key="5">
    <source>
        <dbReference type="ARBA" id="ARBA00022475"/>
    </source>
</evidence>
<dbReference type="Gene3D" id="3.10.490.20">
    <property type="match status" value="1"/>
</dbReference>
<evidence type="ECO:0000256" key="19">
    <source>
        <dbReference type="SAM" id="Coils"/>
    </source>
</evidence>
<dbReference type="InterPro" id="IPR035706">
    <property type="entry name" value="AAA_9"/>
</dbReference>
<keyword evidence="6" id="KW-0963">Cytoplasm</keyword>
<feature type="domain" description="AAA+ ATPase" evidence="20">
    <location>
        <begin position="1604"/>
        <end position="1742"/>
    </location>
</feature>
<dbReference type="InterPro" id="IPR043157">
    <property type="entry name" value="Dynein_AAA1S"/>
</dbReference>
<dbReference type="InterPro" id="IPR042222">
    <property type="entry name" value="Dynein_2_N"/>
</dbReference>
<dbReference type="InterPro" id="IPR013594">
    <property type="entry name" value="Dynein_heavy_tail"/>
</dbReference>
<dbReference type="PANTHER" id="PTHR45703">
    <property type="entry name" value="DYNEIN HEAVY CHAIN"/>
    <property type="match status" value="1"/>
</dbReference>
<dbReference type="InterPro" id="IPR013602">
    <property type="entry name" value="Dynein_heavy_linker"/>
</dbReference>
<evidence type="ECO:0000256" key="13">
    <source>
        <dbReference type="ARBA" id="ARBA00023069"/>
    </source>
</evidence>
<keyword evidence="17" id="KW-0966">Cell projection</keyword>
<keyword evidence="22" id="KW-1185">Reference proteome</keyword>
<evidence type="ECO:0000256" key="9">
    <source>
        <dbReference type="ARBA" id="ARBA00022794"/>
    </source>
</evidence>
<dbReference type="InterPro" id="IPR049400">
    <property type="entry name" value="DYNC2H1_AAA_dom"/>
</dbReference>
<dbReference type="FunFam" id="1.20.920.20:FF:000002">
    <property type="entry name" value="Cytoplasmic dynein 1 heavy chain"/>
    <property type="match status" value="1"/>
</dbReference>
<keyword evidence="8" id="KW-0547">Nucleotide-binding</keyword>
<evidence type="ECO:0000256" key="4">
    <source>
        <dbReference type="ARBA" id="ARBA00022473"/>
    </source>
</evidence>
<keyword evidence="12 19" id="KW-0175">Coiled coil</keyword>
<dbReference type="GO" id="GO:0051959">
    <property type="term" value="F:dynein light intermediate chain binding"/>
    <property type="evidence" value="ECO:0007669"/>
    <property type="project" value="InterPro"/>
</dbReference>
<protein>
    <recommendedName>
        <fullName evidence="18">Cytoplasmic dynein 2 heavy chain 1</fullName>
    </recommendedName>
</protein>
<evidence type="ECO:0000256" key="3">
    <source>
        <dbReference type="ARBA" id="ARBA00008887"/>
    </source>
</evidence>
<dbReference type="Gene3D" id="1.20.920.20">
    <property type="match status" value="1"/>
</dbReference>
<dbReference type="GO" id="GO:0060271">
    <property type="term" value="P:cilium assembly"/>
    <property type="evidence" value="ECO:0007669"/>
    <property type="project" value="UniProtKB-ARBA"/>
</dbReference>
<dbReference type="Gene3D" id="1.20.920.30">
    <property type="match status" value="1"/>
</dbReference>
<dbReference type="InterPro" id="IPR042228">
    <property type="entry name" value="Dynein_linker_3"/>
</dbReference>
<dbReference type="Gene3D" id="3.20.180.20">
    <property type="entry name" value="Dynein heavy chain, N-terminal domain 2"/>
    <property type="match status" value="1"/>
</dbReference>
<dbReference type="InterPro" id="IPR041658">
    <property type="entry name" value="AAA_lid_11"/>
</dbReference>
<dbReference type="FunFam" id="1.10.8.720:FF:000006">
    <property type="entry name" value="cytoplasmic dynein 2 heavy chain 1"/>
    <property type="match status" value="1"/>
</dbReference>
<dbReference type="OrthoDB" id="10252139at2759"/>
<dbReference type="GO" id="GO:0007018">
    <property type="term" value="P:microtubule-based movement"/>
    <property type="evidence" value="ECO:0007669"/>
    <property type="project" value="InterPro"/>
</dbReference>
<dbReference type="GO" id="GO:0005930">
    <property type="term" value="C:axoneme"/>
    <property type="evidence" value="ECO:0007669"/>
    <property type="project" value="UniProtKB-SubCell"/>
</dbReference>
<dbReference type="Gene3D" id="1.20.58.1120">
    <property type="match status" value="1"/>
</dbReference>
<accession>A0A2P6NCM1</accession>
<organism evidence="21 22">
    <name type="scientific">Planoprotostelium fungivorum</name>
    <dbReference type="NCBI Taxonomy" id="1890364"/>
    <lineage>
        <taxon>Eukaryota</taxon>
        <taxon>Amoebozoa</taxon>
        <taxon>Evosea</taxon>
        <taxon>Variosea</taxon>
        <taxon>Cavosteliida</taxon>
        <taxon>Cavosteliaceae</taxon>
        <taxon>Planoprotostelium</taxon>
    </lineage>
</organism>
<comment type="similarity">
    <text evidence="3">Belongs to the dynein heavy chain family.</text>
</comment>
<evidence type="ECO:0000256" key="8">
    <source>
        <dbReference type="ARBA" id="ARBA00022741"/>
    </source>
</evidence>
<dbReference type="GO" id="GO:0008569">
    <property type="term" value="F:minus-end-directed microtubule motor activity"/>
    <property type="evidence" value="ECO:0007669"/>
    <property type="project" value="InterPro"/>
</dbReference>
<comment type="subcellular location">
    <subcellularLocation>
        <location evidence="2">Cell projection</location>
        <location evidence="2">Cilium membrane</location>
        <topology evidence="2">Peripheral membrane protein</topology>
        <orientation evidence="2">Cytoplasmic side</orientation>
    </subcellularLocation>
    <subcellularLocation>
        <location evidence="1">Cytoplasm</location>
        <location evidence="1">Cytoskeleton</location>
        <location evidence="1">Cilium axoneme</location>
    </subcellularLocation>
</comment>
<evidence type="ECO:0000256" key="6">
    <source>
        <dbReference type="ARBA" id="ARBA00022490"/>
    </source>
</evidence>
<dbReference type="InterPro" id="IPR027417">
    <property type="entry name" value="P-loop_NTPase"/>
</dbReference>
<dbReference type="Gene3D" id="1.20.1270.280">
    <property type="match status" value="1"/>
</dbReference>
<dbReference type="SUPFAM" id="SSF52540">
    <property type="entry name" value="P-loop containing nucleoside triphosphate hydrolases"/>
    <property type="match status" value="4"/>
</dbReference>
<name>A0A2P6NCM1_9EUKA</name>
<dbReference type="EMBL" id="MDYQ01000120">
    <property type="protein sequence ID" value="PRP81711.1"/>
    <property type="molecule type" value="Genomic_DNA"/>
</dbReference>
<dbReference type="GO" id="GO:0008104">
    <property type="term" value="P:intracellular protein localization"/>
    <property type="evidence" value="ECO:0007669"/>
    <property type="project" value="UniProtKB-ARBA"/>
</dbReference>
<dbReference type="GO" id="GO:0030286">
    <property type="term" value="C:dynein complex"/>
    <property type="evidence" value="ECO:0007669"/>
    <property type="project" value="UniProtKB-KW"/>
</dbReference>
<dbReference type="GO" id="GO:0005874">
    <property type="term" value="C:microtubule"/>
    <property type="evidence" value="ECO:0007669"/>
    <property type="project" value="UniProtKB-KW"/>
</dbReference>
<keyword evidence="7" id="KW-0493">Microtubule</keyword>
<dbReference type="Pfam" id="PF22597">
    <property type="entry name" value="DYN_lid"/>
    <property type="match status" value="1"/>
</dbReference>
<sequence length="4179" mass="472829">MPVAGKSAIFAVFFWSGINNGLETLSPVADFLHFVLQYAKISILSQSNATSMSIPSILSRSILSKGNTTTVHLAGGTFLSFCSLLPRITIDITVEPTSGANLTGLFLSIKSIKEEYDYWNALSSKYDLSPDVIDRAALFAERLAPAANKLSDINDKSFSDVLDGLESAQNGLDDIWRSTSYAVYPEPRMQFLFNIISESLFHFLQTRLAGVGFWTESFNEVRDTLKKAQQVSEKWVKTVENLMNYWSSYPAHPWNSRKFESASVSTLADLSNRFEEILTARTVQNQLLSLLGPNDSKELRVDNVFSPFSSLDSLSVGAAGNTAWKNASKGYEKVMVPIEQRVAGKLRKIFAGLGDSTVQLLREYQRYKELVQQPTISKELSQEREVFLGQLLNYVDAVRDDFENRSKGVSGAKSTQNEQPLMGKNLPEVVNNIVWVKQILAKTEHLHKSVKPILGDLQRMSKFESSATSLVEELKVYQKEQFSFWVSDMDRAFDNTEDPVILEMTGRLMEIDIERNGQMRVNFSERLITLLREVRQLTALGFKIPPKIKNVAENAQKFHRHGIVLKQVANFYNTVFHQIIPCQAPILLEHAIAFEQVIKQQPKKQVTWNSSPAEVESYIEMLKQAAEKITSENRKLRKYHSIIGDRVVQLMNIDLLKHEAKWKEGVREIRTIFDSLKNQGYKNMTMWLEHWDHQLYKALEYQYKLGLESLHEHTSEFNVELVYKQQQLQFRPSFEDIRAKYYGVMKKFIKFPSTFTGVGDSDIFKEMADRNPLSLIVVYKKAEELFKRLMEEQEIFREWVALGSVNIDAYVEENLRNVADWELNFKMLKLRGREAEKLPTEKKMDCINLSFSPVKSSIDDLIQRLTDALFASIRKSIQKNVVEVEDWTAQAVEKLAKRPTNVEEITHANETYKNLQSEKPTYQEVYDSAESKNNFLKSVAGAGMNLGTLQSKWEQFHISMEYHEVMVSEQVEAIKTGIEGRISNFNGEFIKFSARWSELKPNKVAIQDTSAALATLHMLRDIKSEFMELKTVADTINRDCSSFDLQSAHFSGIEDLEQEINAYEESWSFYETFTTSLQGLREENWLTFRNKLYVFDDYLTEWSEKAKLRNKDNVTIYVISELDKYRDIFPSLKNVRGDALTPEHWSELYRMVGITKGTSITDLTLGTWLSVADAIVKNAHQIKELNSRAQGEVTIREALQELKAWAAANEYAFSEFLEGGAPINLIKDWKDLMSNVSDNQSLVMSLKDSPYYKGFADDAGTWEVKLGNLMDYLGRLNNAQRRWLYLVPIFGKGLFPGEGARFERIDREFRNMMEYVYNQKRVISLVDYTDVKDLLVMINDQLERCQKALSEFLETKRSSFPRFYFIGDDDLLEILGQAANPVVIQSHLKKLFQGINSVDFSSDKKSIIAMKSSVGEVVQLQNPVQVSDRVEEWLSKLAAEMKNTLKHLLVKCLQVQDINAFPSQILCCAEEVHFTERAEFAIQKGKLKELKAELQEQLQKLVQYDAAGNNVNYLKVKALILDIIHDMDVIDQLMKNNVDSLNHWMWQKQARFYMDDHQNCKIRMYDALFNYTYEYQGNPAKLVHTPLTDKCYLTLTQAMNNGYGGNPYGPAGTGKTESVKALGLLFARQVLVFNCDEAIDFKSMGRILIGVVKCGAWGCFDEFNRLDEEVLSAVSQQIQAIQTAFKNKHPTMELLGSNLNVDHDAAVFVTLNPPGKKYGGRSKLPDNLKQLFRAVAMTLPDLDQISEVMMYSEGFVNAREVGTKMVAVFRLCKQLLSPQQHYDWGLRPLKTILNSAGQLLQARKKRGEEIDLNTELRTVVQALRINTLSKLTFADVRTFNGLISDVFPGTSVEEVSYDELEAAIKSTLDERKLMHMDIQKSKILQFYEACNQRMGVVIVGPGGSGKSTIWSVLRESLMKLKKKVVTHAMNPKSIPRQKLLGYMDMDTREWFDGVLTKASRTVVKEPAEIHSWIICDGDIDPEWVESLNSVLDDNRLLTMPSGERIQFYTNVNFIFETHSLRWASPATVSRMGTIFLADEDMDTQAQISSWLIRQPEEARDKVQKLIESYFNKAVEWVLNDNSMITETTKAGLVMSGLSTLQKVTTKGEFCTGLVRGLGSNLDVERRTAFAKEVYSWAGENPGKNLLQCYYDAKSLSYRSYEGMNESIDIKYHEVINEPVVPTSDVRANADIVLSWISTNDPIIIVGPEGCGKNMLLRYCFNQLRSTSVGTLHCNSQTTAAHVVQKLSQLCSLHTSAKGKVYRPKEGDKSILYLKDINLPKPDKYDTIQLISFLQQLITYEGFYDDELEWIGLERVQLICSMNPSTTVGRYPLTTRFTALMRILYIVYPSRQHLQTIYSSYLDAVLSVIPDNGTWKVKANRQKLATTMVDIYEQVKSRFPQDEYSHYITTPRDITKWVHGLMRYDLNSCDIIDVISYESQRLFRDKGVDNNARQRYDKIAEPIFKGQWSAKYTTAQFFTTFGSTTVGADGLKQLYRVEPEDFKDFVNKGIIVYERDVKELHMLIFGEILEHIAHVDRVLSSPGGSLLLVGKPGVGRRTSVQLACSINGSKLITPNIGKGYGLKQFKIDLKNVLQSAGIEGVSTVFMLEDHQFMLPEFVEYVNSLLSSGEVPGLYAAEELEGILSPLKTLASEEGFVGGLFAFFVSRIKQNLHVVLEFDPRNESFQIRCESNPAFYNKCNIQWWDAWGPEGMGLVPIMSLKAMLQDLPKKEETVKNIMRIHDSCVNSGATSRHFITLLETYKKIYEQKRQQSIDQQSRLQTGLSKLSEAAIVVDSLSRDAEEKKVLLAEKQDLANKALGEITKSMELASEQKKEIKVLTEKLAEEAIAMNTSKVEIEGKLSNIQPILDAARAAVGSIRSDNLVELKSLKTPPQAVRDVLMGVLALMGYQDNSWNGMKAFLGKSGVKDNILAFDARAITTEIRQQVEAILKANANSYEDAVIAKSSKAAAPLAAWVKANVQYSSVLESIGPLEKSLAKLVKNLQTSQKKVDKLQEDLGKLDAKVASLTNEFSRMTTEAAELKLELTKAEDTLNAAQSLFSKLGGEKSRWEATVNAISLELEALPANALLAAAYTTYLSAATEDLRRDKVIEWSRLVGLPENWSYKGFMSTESELLILKAEGLPADDLSMENAIMILQSIPVSFVIDPSTQAAEWLKNHLKNNKLDVTTQEDEKFSTTLELAVRFGKTLVIQEVDKIHPVLYPLLRRDLLRQGPRWVIQIGDKTTDYHDDFKLFLVTRNADPIIPPDAAALITLVNFTTTRSGLEGQLLGLTIRNEKPELETKKSQLLLTEEEQKVQVAELEKQLLVELASSTGNLLENKTLIESLNETKSKSMVIAQSLKESKELQIFLDKEREVYRKIAVMGSGLFFVISDLSKINHMYQYSLPVFLKLFQKAFTRENGDNNTNVEQRLNQICDKLQKSIFQYVSRSIFKEDRLMFGLHLVHVMYPQAFGEQQWELLVGKIVAGIGSSAADFPTWASADRKPFYTLLSNSQPKLTASANFKDSEAWSTWAASVSAETEFPKKYAGKISGFEKLLIIQALRPDRLETAMNLFVCEMIKLPTLAPQPFNFQKVYQDESSPDEPLLLIISPGADPSQELEDFAAKSIGRDKLFQVAMGQGQAEIALAALRKGGKEGCWVLLKNMHLAISWLPTLEKELNSMTPHPDFRLWLTSEPHLRFSTILLKSSLKITFESPPGIKKNLLRTYEGWTPEFIAKGSTLRAQSLFTLAWFHAVIQERRAFVPQGWSKFYEFSFADLRGCAELLDNACANNVPTLDWAPLHGLFENAIYGGRIDNDYDMRVLRTYLQFFFTGEVIGKQASRKLTKTITLPENPRHDDYLKIIHDLSDIDAPHLFQLPSNIDRALQKTNSTKVINSLKVLTSVGGTGMRFNREKWNQELGPMIQLWQKLTESNKNIVEGKISMKPDVPPVEGFVYLENQACHNLCKKVNGILSNIQKVIAGTTMLTPAIATAGQQLLTGTVPMSWLDEWEGPEDAFSWLRGLAERAIAQDKWVERVNNDTLLKTPMDLGELFRPETLINALRQQTARALGVSLDQLKLVSGPDAKSLGNCKLPIVVSNLQLQGCGFEGGRLSESSSDGPSLVTIPSYSIGWILNKEPDPFPPANTVNVAVYYTSNRERLISEFMFPCSGDKAKWILTGIGVSLFE</sequence>
<dbReference type="Pfam" id="PF12774">
    <property type="entry name" value="AAA_6"/>
    <property type="match status" value="1"/>
</dbReference>
<dbReference type="FunFam" id="3.40.50.300:FF:000598">
    <property type="entry name" value="Dynein cytoplasmic 2 heavy chain 1"/>
    <property type="match status" value="1"/>
</dbReference>
<dbReference type="Pfam" id="PF12777">
    <property type="entry name" value="MT"/>
    <property type="match status" value="1"/>
</dbReference>
<dbReference type="STRING" id="1890364.A0A2P6NCM1"/>
<dbReference type="Pfam" id="PF12781">
    <property type="entry name" value="AAA_9"/>
    <property type="match status" value="1"/>
</dbReference>
<evidence type="ECO:0000313" key="22">
    <source>
        <dbReference type="Proteomes" id="UP000241769"/>
    </source>
</evidence>
<dbReference type="InterPro" id="IPR054354">
    <property type="entry name" value="DYNC2H1-like_lid"/>
</dbReference>
<dbReference type="Pfam" id="PF18198">
    <property type="entry name" value="AAA_lid_11"/>
    <property type="match status" value="1"/>
</dbReference>
<dbReference type="SMART" id="SM00382">
    <property type="entry name" value="AAA"/>
    <property type="match status" value="2"/>
</dbReference>
<dbReference type="Gene3D" id="1.10.8.710">
    <property type="match status" value="1"/>
</dbReference>
<dbReference type="Pfam" id="PF08393">
    <property type="entry name" value="DHC_N2"/>
    <property type="match status" value="1"/>
</dbReference>
<evidence type="ECO:0000256" key="2">
    <source>
        <dbReference type="ARBA" id="ARBA00004522"/>
    </source>
</evidence>
<dbReference type="FunFam" id="3.20.180.20:FF:000002">
    <property type="entry name" value="Cytoplasmic dynein heavy chain 1"/>
    <property type="match status" value="1"/>
</dbReference>
<evidence type="ECO:0000259" key="20">
    <source>
        <dbReference type="SMART" id="SM00382"/>
    </source>
</evidence>
<dbReference type="InterPro" id="IPR026983">
    <property type="entry name" value="DHC"/>
</dbReference>
<evidence type="ECO:0000256" key="7">
    <source>
        <dbReference type="ARBA" id="ARBA00022701"/>
    </source>
</evidence>
<dbReference type="InterPro" id="IPR004273">
    <property type="entry name" value="Dynein_heavy_D6_P-loop"/>
</dbReference>
<keyword evidence="16" id="KW-0206">Cytoskeleton</keyword>
<dbReference type="FunFam" id="1.10.8.710:FF:000001">
    <property type="entry name" value="Dynein axonemal heavy chain 2"/>
    <property type="match status" value="1"/>
</dbReference>
<dbReference type="Gene3D" id="1.10.8.720">
    <property type="entry name" value="Region D6 of dynein motor"/>
    <property type="match status" value="1"/>
</dbReference>
<keyword evidence="11" id="KW-0243">Dynein</keyword>
<feature type="coiled-coil region" evidence="19">
    <location>
        <begin position="2993"/>
        <end position="3055"/>
    </location>
</feature>
<keyword evidence="15" id="KW-0505">Motor protein</keyword>